<dbReference type="RefSeq" id="WP_190919784.1">
    <property type="nucleotide sequence ID" value="NZ_JACXIZ010000028.1"/>
</dbReference>
<gene>
    <name evidence="1" type="ORF">IDH44_17255</name>
</gene>
<evidence type="ECO:0000313" key="2">
    <source>
        <dbReference type="Proteomes" id="UP000621560"/>
    </source>
</evidence>
<sequence>MEMEMNSFGHASDSLRFQQHRKRRACLIRTFLDRLSADPALRPSDAPSQGRSLAEWLELAKYPVPPVLRINHDARRYKVTPSHLESGIDVSVLLTLLLRQQRINRTADDLMRHVLEGGSVASFLDHART</sequence>
<accession>A0A927GSV0</accession>
<dbReference type="Proteomes" id="UP000621560">
    <property type="component" value="Unassembled WGS sequence"/>
</dbReference>
<dbReference type="AlphaFoldDB" id="A0A927GSV0"/>
<protein>
    <submittedName>
        <fullName evidence="1">Uncharacterized protein</fullName>
    </submittedName>
</protein>
<keyword evidence="2" id="KW-1185">Reference proteome</keyword>
<reference evidence="1" key="1">
    <citation type="submission" date="2020-09" db="EMBL/GenBank/DDBJ databases">
        <title>A novel bacterium of genus Paenibacillus, isolated from South China Sea.</title>
        <authorList>
            <person name="Huang H."/>
            <person name="Mo K."/>
            <person name="Hu Y."/>
        </authorList>
    </citation>
    <scope>NUCLEOTIDE SEQUENCE</scope>
    <source>
        <strain evidence="1">IB182496</strain>
    </source>
</reference>
<dbReference type="EMBL" id="JACXIZ010000028">
    <property type="protein sequence ID" value="MBD2846948.1"/>
    <property type="molecule type" value="Genomic_DNA"/>
</dbReference>
<comment type="caution">
    <text evidence="1">The sequence shown here is derived from an EMBL/GenBank/DDBJ whole genome shotgun (WGS) entry which is preliminary data.</text>
</comment>
<proteinExistence type="predicted"/>
<organism evidence="1 2">
    <name type="scientific">Paenibacillus sabuli</name>
    <dbReference type="NCBI Taxonomy" id="2772509"/>
    <lineage>
        <taxon>Bacteria</taxon>
        <taxon>Bacillati</taxon>
        <taxon>Bacillota</taxon>
        <taxon>Bacilli</taxon>
        <taxon>Bacillales</taxon>
        <taxon>Paenibacillaceae</taxon>
        <taxon>Paenibacillus</taxon>
    </lineage>
</organism>
<evidence type="ECO:0000313" key="1">
    <source>
        <dbReference type="EMBL" id="MBD2846948.1"/>
    </source>
</evidence>
<name>A0A927GSV0_9BACL</name>